<keyword evidence="5" id="KW-0614">Plasmid</keyword>
<evidence type="ECO:0000313" key="6">
    <source>
        <dbReference type="Proteomes" id="UP000064921"/>
    </source>
</evidence>
<sequence>MERLLITGAAGGIGSVMRQKLAPLAGKLRLSDIVSMGEAASHEELVTCDLGDRDSVMALVEGCDGIVHLGGVSGEEPFATVVHGNITGTFNLFEAARAHGMPRIMLASSLHTVGFYRQDEYLDARAPMRPDGLYGLSKCFMELMAQMYFDKFGQETAVVRIGSCFEAPRDQRMLSTWFSYDDFASLIDHVFAVPRLGCPVVWGVSDNDACWWDNRAASFLGWRPKDNAAAHRARIMAEVPKPAPTSPSALYQGGPFVEKPIRG</sequence>
<dbReference type="RefSeq" id="WP_058901138.1">
    <property type="nucleotide sequence ID" value="NZ_CP013069.1"/>
</dbReference>
<dbReference type="GO" id="GO:0016491">
    <property type="term" value="F:oxidoreductase activity"/>
    <property type="evidence" value="ECO:0007669"/>
    <property type="project" value="UniProtKB-KW"/>
</dbReference>
<dbReference type="InterPro" id="IPR036291">
    <property type="entry name" value="NAD(P)-bd_dom_sf"/>
</dbReference>
<reference evidence="5 6" key="1">
    <citation type="submission" date="2015-10" db="EMBL/GenBank/DDBJ databases">
        <title>The world's first case of liver abscess caused by Pannonibacter phragmitetus.</title>
        <authorList>
            <person name="Ming D."/>
            <person name="Wang M."/>
            <person name="Zhou Y."/>
            <person name="Jiang T."/>
            <person name="Hu S."/>
        </authorList>
    </citation>
    <scope>NUCLEOTIDE SEQUENCE [LARGE SCALE GENOMIC DNA]</scope>
    <source>
        <strain evidence="5 6">31801</strain>
        <plasmid evidence="6">Plasmid p.p-1</plasmid>
    </source>
</reference>
<feature type="domain" description="NAD-dependent epimerase/dehydratase" evidence="4">
    <location>
        <begin position="5"/>
        <end position="165"/>
    </location>
</feature>
<keyword evidence="6" id="KW-1185">Reference proteome</keyword>
<dbReference type="AlphaFoldDB" id="A0A0U3PAJ3"/>
<dbReference type="EMBL" id="CP013069">
    <property type="protein sequence ID" value="ALV30630.1"/>
    <property type="molecule type" value="Genomic_DNA"/>
</dbReference>
<gene>
    <name evidence="5" type="ORF">APZ00_25045</name>
</gene>
<geneLocation type="plasmid" evidence="5 6">
    <name>p.p-1</name>
</geneLocation>
<dbReference type="PANTHER" id="PTHR43103:SF5">
    <property type="entry name" value="4-EPIMERASE, PUTATIVE (AFU_ORTHOLOGUE AFUA_7G00360)-RELATED"/>
    <property type="match status" value="1"/>
</dbReference>
<dbReference type="PANTHER" id="PTHR43103">
    <property type="entry name" value="NUCLEOSIDE-DIPHOSPHATE-SUGAR EPIMERASE"/>
    <property type="match status" value="1"/>
</dbReference>
<evidence type="ECO:0000313" key="5">
    <source>
        <dbReference type="EMBL" id="ALV30630.1"/>
    </source>
</evidence>
<dbReference type="InterPro" id="IPR001509">
    <property type="entry name" value="Epimerase_deHydtase"/>
</dbReference>
<dbReference type="SUPFAM" id="SSF51735">
    <property type="entry name" value="NAD(P)-binding Rossmann-fold domains"/>
    <property type="match status" value="1"/>
</dbReference>
<comment type="similarity">
    <text evidence="1">Belongs to the NAD(P)-dependent epimerase/dehydratase family.</text>
</comment>
<evidence type="ECO:0000256" key="3">
    <source>
        <dbReference type="ARBA" id="ARBA00023027"/>
    </source>
</evidence>
<organism evidence="5 6">
    <name type="scientific">Pannonibacter phragmitetus</name>
    <dbReference type="NCBI Taxonomy" id="121719"/>
    <lineage>
        <taxon>Bacteria</taxon>
        <taxon>Pseudomonadati</taxon>
        <taxon>Pseudomonadota</taxon>
        <taxon>Alphaproteobacteria</taxon>
        <taxon>Hyphomicrobiales</taxon>
        <taxon>Stappiaceae</taxon>
        <taxon>Pannonibacter</taxon>
    </lineage>
</organism>
<dbReference type="Pfam" id="PF01370">
    <property type="entry name" value="Epimerase"/>
    <property type="match status" value="1"/>
</dbReference>
<evidence type="ECO:0000256" key="1">
    <source>
        <dbReference type="ARBA" id="ARBA00007637"/>
    </source>
</evidence>
<accession>A0A0U3PAJ3</accession>
<protein>
    <submittedName>
        <fullName evidence="5">NAD-dependent dehydratase</fullName>
    </submittedName>
</protein>
<evidence type="ECO:0000256" key="2">
    <source>
        <dbReference type="ARBA" id="ARBA00023002"/>
    </source>
</evidence>
<dbReference type="KEGG" id="pphr:APZ00_25045"/>
<dbReference type="Gene3D" id="3.40.50.720">
    <property type="entry name" value="NAD(P)-binding Rossmann-like Domain"/>
    <property type="match status" value="1"/>
</dbReference>
<evidence type="ECO:0000259" key="4">
    <source>
        <dbReference type="Pfam" id="PF01370"/>
    </source>
</evidence>
<keyword evidence="2" id="KW-0560">Oxidoreductase</keyword>
<keyword evidence="3" id="KW-0520">NAD</keyword>
<name>A0A0U3PAJ3_9HYPH</name>
<proteinExistence type="inferred from homology"/>
<dbReference type="Proteomes" id="UP000064921">
    <property type="component" value="Plasmid p.p-1"/>
</dbReference>